<sequence>MKFKKYLSGSVAALCLAATCFGTAALADGKKAEVIHWWTSASEAAAIKVFADRFQEAGGEWVDNGIAGDAAKQTFTNRLLGGNPPQVGQFNVTREFEEIVDAGLLNNLNAEAEAGNWAEVLPGIINNVIKRDGNYYAVPVNIHGSNWLWYNKAAFEKAGAKPPTDWDSFFEAVDKLKADGAVPLAVGGEAWQERLTFNAVLLSVAGRDFYLKLFNDRDAELIKSEKMGEVIDVYTRLRDLVRETDKGSPGRSWNETTSMVITGKAAMQIMGDWAKGEFISAGQKAGVDYGCIPAVIPQSPYMISGDVFVFPKTGNEADRETQSLMVNVMLDKETQVAFNNVKGSIPVRSDVDPSKLDPCGAQAIKLTSSDATHVGSTGMYITPDLAGAIQDIYTEYWNASDMTKEDMVARLVETFETVN</sequence>
<evidence type="ECO:0000256" key="6">
    <source>
        <dbReference type="ARBA" id="ARBA00049753"/>
    </source>
</evidence>
<evidence type="ECO:0000313" key="9">
    <source>
        <dbReference type="Proteomes" id="UP000035444"/>
    </source>
</evidence>
<protein>
    <recommendedName>
        <fullName evidence="6">Probable sugar-binding periplasmic protein</fullName>
    </recommendedName>
</protein>
<name>A0A0H2MSS0_9PROT</name>
<feature type="chain" id="PRO_5002597672" description="Probable sugar-binding periplasmic protein" evidence="7">
    <location>
        <begin position="28"/>
        <end position="419"/>
    </location>
</feature>
<dbReference type="Proteomes" id="UP000035444">
    <property type="component" value="Unassembled WGS sequence"/>
</dbReference>
<dbReference type="InterPro" id="IPR006059">
    <property type="entry name" value="SBP"/>
</dbReference>
<dbReference type="InterPro" id="IPR050490">
    <property type="entry name" value="Bact_solute-bd_prot1"/>
</dbReference>
<evidence type="ECO:0000313" key="8">
    <source>
        <dbReference type="EMBL" id="KLN59690.1"/>
    </source>
</evidence>
<feature type="signal peptide" evidence="7">
    <location>
        <begin position="1"/>
        <end position="27"/>
    </location>
</feature>
<dbReference type="PANTHER" id="PTHR43649:SF28">
    <property type="entry name" value="BINDING PROTEIN COMPONENT OF ABC SUGAR TRANSPORTER-RELATED"/>
    <property type="match status" value="1"/>
</dbReference>
<dbReference type="GO" id="GO:0042597">
    <property type="term" value="C:periplasmic space"/>
    <property type="evidence" value="ECO:0007669"/>
    <property type="project" value="UniProtKB-SubCell"/>
</dbReference>
<keyword evidence="3" id="KW-0813">Transport</keyword>
<comment type="function">
    <text evidence="5">Part of a binding-protein-dependent transport system for a sugar.</text>
</comment>
<keyword evidence="4 7" id="KW-0732">Signal</keyword>
<comment type="similarity">
    <text evidence="2">Belongs to the bacterial solute-binding protein 1 family.</text>
</comment>
<organism evidence="8 9">
    <name type="scientific">Kiloniella spongiae</name>
    <dbReference type="NCBI Taxonomy" id="1489064"/>
    <lineage>
        <taxon>Bacteria</taxon>
        <taxon>Pseudomonadati</taxon>
        <taxon>Pseudomonadota</taxon>
        <taxon>Alphaproteobacteria</taxon>
        <taxon>Rhodospirillales</taxon>
        <taxon>Kiloniellaceae</taxon>
        <taxon>Kiloniella</taxon>
    </lineage>
</organism>
<dbReference type="OrthoDB" id="9798191at2"/>
<dbReference type="PANTHER" id="PTHR43649">
    <property type="entry name" value="ARABINOSE-BINDING PROTEIN-RELATED"/>
    <property type="match status" value="1"/>
</dbReference>
<evidence type="ECO:0000256" key="7">
    <source>
        <dbReference type="SAM" id="SignalP"/>
    </source>
</evidence>
<evidence type="ECO:0000256" key="2">
    <source>
        <dbReference type="ARBA" id="ARBA00008520"/>
    </source>
</evidence>
<proteinExistence type="inferred from homology"/>
<dbReference type="PATRIC" id="fig|1489064.4.peg.190"/>
<dbReference type="AlphaFoldDB" id="A0A0H2MSS0"/>
<evidence type="ECO:0000256" key="1">
    <source>
        <dbReference type="ARBA" id="ARBA00004418"/>
    </source>
</evidence>
<accession>A0A0H2MSS0</accession>
<dbReference type="EMBL" id="LAQL01000011">
    <property type="protein sequence ID" value="KLN59690.1"/>
    <property type="molecule type" value="Genomic_DNA"/>
</dbReference>
<dbReference type="STRING" id="1489064.WH96_16085"/>
<evidence type="ECO:0000256" key="5">
    <source>
        <dbReference type="ARBA" id="ARBA00049629"/>
    </source>
</evidence>
<dbReference type="Pfam" id="PF01547">
    <property type="entry name" value="SBP_bac_1"/>
    <property type="match status" value="1"/>
</dbReference>
<dbReference type="SUPFAM" id="SSF53850">
    <property type="entry name" value="Periplasmic binding protein-like II"/>
    <property type="match status" value="1"/>
</dbReference>
<dbReference type="Gene3D" id="3.40.190.10">
    <property type="entry name" value="Periplasmic binding protein-like II"/>
    <property type="match status" value="2"/>
</dbReference>
<dbReference type="RefSeq" id="WP_047765247.1">
    <property type="nucleotide sequence ID" value="NZ_LAQL01000011.1"/>
</dbReference>
<keyword evidence="9" id="KW-1185">Reference proteome</keyword>
<comment type="caution">
    <text evidence="8">The sequence shown here is derived from an EMBL/GenBank/DDBJ whole genome shotgun (WGS) entry which is preliminary data.</text>
</comment>
<comment type="subcellular location">
    <subcellularLocation>
        <location evidence="1">Periplasm</location>
    </subcellularLocation>
</comment>
<evidence type="ECO:0000256" key="3">
    <source>
        <dbReference type="ARBA" id="ARBA00022448"/>
    </source>
</evidence>
<reference evidence="8 9" key="1">
    <citation type="submission" date="2015-03" db="EMBL/GenBank/DDBJ databases">
        <title>Genome Sequence of Kiloniella spongiae MEBiC09566, isolated from a marine sponge.</title>
        <authorList>
            <person name="Shao Z."/>
            <person name="Wang L."/>
            <person name="Li X."/>
        </authorList>
    </citation>
    <scope>NUCLEOTIDE SEQUENCE [LARGE SCALE GENOMIC DNA]</scope>
    <source>
        <strain evidence="8 9">MEBiC09566</strain>
    </source>
</reference>
<evidence type="ECO:0000256" key="4">
    <source>
        <dbReference type="ARBA" id="ARBA00022729"/>
    </source>
</evidence>
<gene>
    <name evidence="8" type="ORF">WH96_16085</name>
</gene>